<dbReference type="AlphaFoldDB" id="A0A5Q0H0J0"/>
<reference evidence="4" key="1">
    <citation type="journal article" date="2021" name="Curr. Microbiol.">
        <title>Complete genome of nocamycin-producing strain Saccharothrix syringae NRRL B-16468 reveals the biosynthetic potential for secondary metabolites.</title>
        <authorList>
            <person name="Mo X."/>
            <person name="Yang S."/>
        </authorList>
    </citation>
    <scope>NUCLEOTIDE SEQUENCE [LARGE SCALE GENOMIC DNA]</scope>
    <source>
        <strain evidence="4">ATCC 51364 / DSM 43886 / JCM 6844 / KCTC 9398 / NBRC 14523 / NRRL B-16468 / INA 2240</strain>
    </source>
</reference>
<dbReference type="KEGG" id="ssyi:EKG83_21320"/>
<proteinExistence type="predicted"/>
<keyword evidence="2" id="KW-0812">Transmembrane</keyword>
<dbReference type="EMBL" id="CP034550">
    <property type="protein sequence ID" value="QFZ19633.1"/>
    <property type="molecule type" value="Genomic_DNA"/>
</dbReference>
<evidence type="ECO:0000256" key="2">
    <source>
        <dbReference type="SAM" id="Phobius"/>
    </source>
</evidence>
<evidence type="ECO:0000313" key="3">
    <source>
        <dbReference type="EMBL" id="QFZ19633.1"/>
    </source>
</evidence>
<dbReference type="OrthoDB" id="3493748at2"/>
<feature type="transmembrane region" description="Helical" evidence="2">
    <location>
        <begin position="419"/>
        <end position="438"/>
    </location>
</feature>
<gene>
    <name evidence="3" type="ORF">EKG83_21320</name>
</gene>
<accession>A0A5Q0H0J0</accession>
<keyword evidence="4" id="KW-1185">Reference proteome</keyword>
<protein>
    <submittedName>
        <fullName evidence="3">Uncharacterized protein</fullName>
    </submittedName>
</protein>
<evidence type="ECO:0000256" key="1">
    <source>
        <dbReference type="SAM" id="MobiDB-lite"/>
    </source>
</evidence>
<keyword evidence="2" id="KW-1133">Transmembrane helix</keyword>
<keyword evidence="2" id="KW-0472">Membrane</keyword>
<dbReference type="Proteomes" id="UP000325787">
    <property type="component" value="Chromosome"/>
</dbReference>
<evidence type="ECO:0000313" key="4">
    <source>
        <dbReference type="Proteomes" id="UP000325787"/>
    </source>
</evidence>
<feature type="transmembrane region" description="Helical" evidence="2">
    <location>
        <begin position="444"/>
        <end position="464"/>
    </location>
</feature>
<name>A0A5Q0H0J0_SACSY</name>
<sequence>MSTRGVVVLDLREGACDVRDAQGSVLVLDRAESAAEHDEVYQALLGNPLVSGVICLAVDGGRPDGEVRVRPAPSLAPVDRAATLWIGDRHGVRWRPADHCARGVRPAEPSGLDQLVDALAEPVVFDAVLKAVGALPFSTAGIGLALERTSLGDAELRRVQDEAITHFTDPLAGRATLPEPPREEFRAAVRAVIEVNRAEDVLVPGGALDAARARAAATITAANHELTRLNHPLAPLPRQRAGLVVGAAVAEAREAARDLHDKVTRQLLHVDDALRGRAAGPEPGLGAVAPVPARPRQVRDDARHLVEGWLRRYRSIPHLLADLGEAGVEQEPQGCLGALEELAGLAPPKGPGPAFEVRPLQSTALLLAVSTAVLTVVGAAPAVFTGGLALAWFGLGWLLHARRPTATGEVGPRRGWKPALAWALPGLLTWVVVLVPGAPEPAPWAALPTLLAVLVFAWTALTGWRRAVRRWRRALDLDDLRARVTGTEQLLDAVLRTEWRQSSRRALFAEGLRQVGEGLTAIRQVLADRADDLFTPPADRDDPGHDDGPERDVYEEVRDVVVTDLVDLTTAALRPCWAGIEAGRPGERADFAARAGRLVDTYRGHVEDHGLLAAPPFASRRDHAHRDTLATRLWAGSRVEEALSRGVEDEMTQLCHARHLGAVSALASGARLVRFASTAVRGVTPDAGGPGPAVTWTGDTEIAGTLRLVPLRQGVFG</sequence>
<organism evidence="3 4">
    <name type="scientific">Saccharothrix syringae</name>
    <name type="common">Nocardiopsis syringae</name>
    <dbReference type="NCBI Taxonomy" id="103733"/>
    <lineage>
        <taxon>Bacteria</taxon>
        <taxon>Bacillati</taxon>
        <taxon>Actinomycetota</taxon>
        <taxon>Actinomycetes</taxon>
        <taxon>Pseudonocardiales</taxon>
        <taxon>Pseudonocardiaceae</taxon>
        <taxon>Saccharothrix</taxon>
    </lineage>
</organism>
<feature type="region of interest" description="Disordered" evidence="1">
    <location>
        <begin position="533"/>
        <end position="552"/>
    </location>
</feature>
<feature type="transmembrane region" description="Helical" evidence="2">
    <location>
        <begin position="365"/>
        <end position="398"/>
    </location>
</feature>
<dbReference type="RefSeq" id="WP_033429667.1">
    <property type="nucleotide sequence ID" value="NZ_CP034550.1"/>
</dbReference>